<feature type="region of interest" description="Disordered" evidence="13">
    <location>
        <begin position="834"/>
        <end position="963"/>
    </location>
</feature>
<evidence type="ECO:0000256" key="10">
    <source>
        <dbReference type="ARBA" id="ARBA00023264"/>
    </source>
</evidence>
<comment type="cofactor">
    <cofactor evidence="12">
        <name>pyruvate</name>
        <dbReference type="ChEBI" id="CHEBI:15361"/>
    </cofactor>
    <text evidence="12">Binds 1 pyruvoyl group covalently per subunit.</text>
</comment>
<dbReference type="UniPathway" id="UPA00558">
    <property type="reaction ID" value="UER00616"/>
</dbReference>
<evidence type="ECO:0000256" key="8">
    <source>
        <dbReference type="ARBA" id="ARBA00023209"/>
    </source>
</evidence>
<dbReference type="GO" id="GO:0005795">
    <property type="term" value="C:Golgi stack"/>
    <property type="evidence" value="ECO:0007669"/>
    <property type="project" value="UniProtKB-UniRule"/>
</dbReference>
<evidence type="ECO:0000256" key="5">
    <source>
        <dbReference type="ARBA" id="ARBA00023098"/>
    </source>
</evidence>
<dbReference type="CDD" id="cd04039">
    <property type="entry name" value="C2_PSD"/>
    <property type="match status" value="1"/>
</dbReference>
<dbReference type="Gene3D" id="1.10.238.10">
    <property type="entry name" value="EF-hand"/>
    <property type="match status" value="1"/>
</dbReference>
<reference evidence="17" key="1">
    <citation type="journal article" date="2013" name="Genome Announc.">
        <title>Draft genome sequence of Pseudozyma brasiliensis sp. nov. strain GHG001, a high producer of endo-1,4-xylanase isolated from an insect pest of sugarcane.</title>
        <authorList>
            <person name="Oliveira J.V.D.C."/>
            <person name="dos Santos R.A.C."/>
            <person name="Borges T.A."/>
            <person name="Riano-Pachon D.M."/>
            <person name="Goldman G.H."/>
        </authorList>
    </citation>
    <scope>NUCLEOTIDE SEQUENCE [LARGE SCALE GENOMIC DNA]</scope>
    <source>
        <strain evidence="17">GHG001</strain>
    </source>
</reference>
<evidence type="ECO:0000256" key="12">
    <source>
        <dbReference type="HAMAP-Rule" id="MF_03209"/>
    </source>
</evidence>
<dbReference type="PROSITE" id="PS50004">
    <property type="entry name" value="C2"/>
    <property type="match status" value="2"/>
</dbReference>
<feature type="region of interest" description="Disordered" evidence="13">
    <location>
        <begin position="346"/>
        <end position="558"/>
    </location>
</feature>
<dbReference type="InterPro" id="IPR003817">
    <property type="entry name" value="PS_Dcarbxylase"/>
</dbReference>
<comment type="pathway">
    <text evidence="12">Phospholipid metabolism; phosphatidylethanolamine biosynthesis; phosphatidylethanolamine from CDP-diacylglycerol: step 2/2.</text>
</comment>
<keyword evidence="9 12" id="KW-0456">Lyase</keyword>
<feature type="compositionally biased region" description="Low complexity" evidence="13">
    <location>
        <begin position="526"/>
        <end position="541"/>
    </location>
</feature>
<dbReference type="GeneID" id="27421234"/>
<protein>
    <recommendedName>
        <fullName evidence="12">Phosphatidylserine decarboxylase proenzyme 2</fullName>
        <ecNumber evidence="12">4.1.1.65</ecNumber>
    </recommendedName>
    <component>
        <recommendedName>
            <fullName evidence="12">Phosphatidylserine decarboxylase 2 beta chain</fullName>
        </recommendedName>
    </component>
    <component>
        <recommendedName>
            <fullName evidence="12">Phosphatidylserine decarboxylase 2 alpha chain</fullName>
        </recommendedName>
    </component>
</protein>
<dbReference type="InterPro" id="IPR033177">
    <property type="entry name" value="PSD-B"/>
</dbReference>
<feature type="region of interest" description="Disordered" evidence="13">
    <location>
        <begin position="36"/>
        <end position="79"/>
    </location>
</feature>
<dbReference type="PROSITE" id="PS00018">
    <property type="entry name" value="EF_HAND_1"/>
    <property type="match status" value="1"/>
</dbReference>
<keyword evidence="12" id="KW-0967">Endosome</keyword>
<keyword evidence="6 12" id="KW-0472">Membrane</keyword>
<feature type="compositionally biased region" description="Basic residues" evidence="13">
    <location>
        <begin position="507"/>
        <end position="520"/>
    </location>
</feature>
<dbReference type="InterPro" id="IPR018247">
    <property type="entry name" value="EF_Hand_1_Ca_BS"/>
</dbReference>
<comment type="subcellular location">
    <subcellularLocation>
        <location evidence="12">Golgi apparatus membrane</location>
        <topology evidence="12">Peripheral membrane protein</topology>
        <orientation evidence="12">Cytoplasmic side</orientation>
    </subcellularLocation>
    <subcellularLocation>
        <location evidence="12">Endosome membrane</location>
        <topology evidence="12">Peripheral membrane protein</topology>
        <orientation evidence="12">Cytoplasmic side</orientation>
    </subcellularLocation>
</comment>
<comment type="domain">
    <text evidence="12">The C2 domains have an essential, but non-catalytic function. They may facilitate interactions with other proteins and are required for lipid transport function.</text>
</comment>
<keyword evidence="11 12" id="KW-0670">Pyruvate</keyword>
<dbReference type="GO" id="GO:0005509">
    <property type="term" value="F:calcium ion binding"/>
    <property type="evidence" value="ECO:0007669"/>
    <property type="project" value="InterPro"/>
</dbReference>
<dbReference type="PANTHER" id="PTHR10067:SF17">
    <property type="entry name" value="PHOSPHATIDYLSERINE DECARBOXYLASE PROENZYME 2"/>
    <property type="match status" value="1"/>
</dbReference>
<dbReference type="Pfam" id="PF02666">
    <property type="entry name" value="PS_Dcarbxylase"/>
    <property type="match status" value="1"/>
</dbReference>
<feature type="compositionally biased region" description="Polar residues" evidence="13">
    <location>
        <begin position="128"/>
        <end position="146"/>
    </location>
</feature>
<feature type="domain" description="EF-hand" evidence="15">
    <location>
        <begin position="727"/>
        <end position="762"/>
    </location>
</feature>
<comment type="PTM">
    <text evidence="12">Is synthesized initially as an inactive proenzyme. Formation of the active enzyme involves a self-maturation process in which the active site pyruvoyl group is generated from an internal serine residue via an autocatalytic post-translational modification. Two non-identical subunits are generated from the proenzyme in this reaction, and the pyruvate is formed at the N-terminus of the alpha chain, which is derived from the carboxyl end of the proenzyme. The autoendoproteolytic cleavage occurs by a canonical serine protease mechanism, in which the side chain hydroxyl group of the serine supplies its oxygen atom to form the C-terminus of the beta chain, while the remainder of the serine residue undergoes an oxidative deamination to produce ammonia and the pyruvoyl prosthetic group on the alpha chain. During this reaction, the Ser that is part of the protease active site of the proenzyme becomes the pyruvoyl prosthetic group, which constitutes an essential element of the active site of the mature decarboxylase.</text>
</comment>
<feature type="compositionally biased region" description="Basic residues" evidence="13">
    <location>
        <begin position="542"/>
        <end position="555"/>
    </location>
</feature>
<evidence type="ECO:0000256" key="3">
    <source>
        <dbReference type="ARBA" id="ARBA00022793"/>
    </source>
</evidence>
<sequence length="1358" mass="146463">MVNQSSPSPPPSSAASGSASSAPLCTLRVQVLSAKGLAAKDRNGKSDPFVTVSLPGSAASSRHGAAPHSQTAVKQKTLDPTWKSEEATFEFPVVPDWYGPNFTAVASEQIDSSVVRAALQHVVVDTSSASSNHLTPDAANNDTNAKTRPRLGLRSASARKITGTASKILVTPVKLGAAGARVVGRQMPRPMRLRRRNRPSSSSLPADSLTSSDTLLVDGSKPPRGSIQLDASNGMVSSIEFVIWDKDRFSGDDYMGECSLPVTSWCREGLAEWSNAQSLWLPVESSHPHAKTSGELQVKVGFVSTSASPSDPAASAATQGPQSWSVDEVYNRLVLAALGTQGAAVRAVPASQSVGTTGPSEAFVDDGLSSDSEDDDDDDTADDEDDDDGLDTATSEGEPSDLNDGLEFDSDDEDVYNQHYETVAGASGSSSSQPMAASTSQSGSLLTPPPQQQKGGKVRRMFPRNISFRSNNNSGTATPVDAGSTSDYGPSKGTTPAEAASATGAKPRMRRRLPGVKRLKQNAAIPPSGAEGASATSTAPPRRAKRRGRGGRNRRGREYAFKAGMGMDIIGIVMMEVKGASDLPRWSNMTHTGFDMDPFAIISFGQKIFRTRVARHTLNPAWNEKLIFHVRRHETNFQAKFAVYDWDRMSSNDYVGGTQLSIADLLDAAPKADTETGLYKTDDEGTLGSMKEFVLPLTRVEKDEEAKYKTKRPTMTIQAKFTPYEALRQRFWQQLAQQFDTNDSGTLSRLELSSMLDSLGSTLSTKTLDSFFFEVSKNPEEDELTFEETIVALEKEVQKPWDLKRKATRASSFTDGTQTPSLLGGVGYVGSDTNQDMDVVGADAPDAGSVSDTLDPARPVPPGESGVSSNGSDRAAADATTNPGGMVRTLGRDFSALSLTSSTDSSSNAGGHSSNSAADSTTRNHKTRSTSGSSSGILSTSPSPTPPMIKVESREGSPPDDDDTVAVEHVVRLQSCPLCHLPRLRKKGEMDIITHLAVCASQDWRRVESLTVRNYVTATQAQRKWYTKVVNKISQGNYSLGANSANIIVQDRTSGELMEEKMQIYVRLGIRLLYKGARSRMEGARVKKMLKNMSVKQGVKFDSPASAREIPTFIAFHNLNTDEIRDPLDSYKTFNEFFYRKLKPNARPNEEPDNPGRLVSGADCRMMAFETVNEATKFWIKGRDFTVARLLGDAAKTVSNIDSYQNGGALAIFRLAPQDYHRFHCPADATVGRPVWITGQYYTVNPMAIRSAIDVYGENIRVVVPFHSEAFGTFYAVCIGAMMVGSTVLTVKEGDTVKRGQEFGFFKFGGSTIVLVFEEGRVTWDQDLVDNGRAAIETLVRVGMGIGRAGGAEAKTIG</sequence>
<feature type="domain" description="C2" evidence="14">
    <location>
        <begin position="555"/>
        <end position="676"/>
    </location>
</feature>
<dbReference type="PROSITE" id="PS50222">
    <property type="entry name" value="EF_HAND_2"/>
    <property type="match status" value="1"/>
</dbReference>
<keyword evidence="3 12" id="KW-0210">Decarboxylase</keyword>
<dbReference type="RefSeq" id="XP_016290389.1">
    <property type="nucleotide sequence ID" value="XM_016438538.1"/>
</dbReference>
<feature type="region of interest" description="Disordered" evidence="13">
    <location>
        <begin position="181"/>
        <end position="230"/>
    </location>
</feature>
<dbReference type="SUPFAM" id="SSF49562">
    <property type="entry name" value="C2 domain (Calcium/lipid-binding domain, CaLB)"/>
    <property type="match status" value="2"/>
</dbReference>
<keyword evidence="4" id="KW-0106">Calcium</keyword>
<dbReference type="GO" id="GO:0006646">
    <property type="term" value="P:phosphatidylethanolamine biosynthetic process"/>
    <property type="evidence" value="ECO:0007669"/>
    <property type="project" value="UniProtKB-UniRule"/>
</dbReference>
<proteinExistence type="inferred from homology"/>
<dbReference type="InterPro" id="IPR011992">
    <property type="entry name" value="EF-hand-dom_pair"/>
</dbReference>
<feature type="chain" id="PRO_5023565555" description="Phosphatidylserine decarboxylase 2 beta chain" evidence="12">
    <location>
        <begin position="1"/>
        <end position="1310"/>
    </location>
</feature>
<keyword evidence="12" id="KW-0333">Golgi apparatus</keyword>
<feature type="modified residue" description="Pyruvic acid (Ser); by autocatalysis" evidence="12">
    <location>
        <position position="1311"/>
    </location>
</feature>
<feature type="active site" description="Schiff-base intermediate with substrate; via pyruvic acid; for decarboxylase activity" evidence="12">
    <location>
        <position position="1311"/>
    </location>
</feature>
<dbReference type="NCBIfam" id="TIGR00163">
    <property type="entry name" value="PS_decarb"/>
    <property type="match status" value="1"/>
</dbReference>
<dbReference type="SUPFAM" id="SSF47473">
    <property type="entry name" value="EF-hand"/>
    <property type="match status" value="1"/>
</dbReference>
<feature type="compositionally biased region" description="Low complexity" evidence="13">
    <location>
        <begin position="199"/>
        <end position="216"/>
    </location>
</feature>
<dbReference type="STRING" id="1365824.V5EKH5"/>
<keyword evidence="5 12" id="KW-0443">Lipid metabolism</keyword>
<feature type="active site" description="Charge relay system; for autoendoproteolytic cleavage activity" evidence="12">
    <location>
        <position position="1311"/>
    </location>
</feature>
<organism evidence="16 17">
    <name type="scientific">Kalmanozyma brasiliensis (strain GHG001)</name>
    <name type="common">Yeast</name>
    <name type="synonym">Pseudozyma brasiliensis</name>
    <dbReference type="NCBI Taxonomy" id="1365824"/>
    <lineage>
        <taxon>Eukaryota</taxon>
        <taxon>Fungi</taxon>
        <taxon>Dikarya</taxon>
        <taxon>Basidiomycota</taxon>
        <taxon>Ustilaginomycotina</taxon>
        <taxon>Ustilaginomycetes</taxon>
        <taxon>Ustilaginales</taxon>
        <taxon>Ustilaginaceae</taxon>
        <taxon>Kalmanozyma</taxon>
    </lineage>
</organism>
<comment type="similarity">
    <text evidence="12">Belongs to the phosphatidylserine decarboxylase family. PSD-B subfamily. Eukaryotic type II sub-subfamily.</text>
</comment>
<evidence type="ECO:0000256" key="13">
    <source>
        <dbReference type="SAM" id="MobiDB-lite"/>
    </source>
</evidence>
<feature type="compositionally biased region" description="Acidic residues" evidence="13">
    <location>
        <begin position="398"/>
        <end position="415"/>
    </location>
</feature>
<evidence type="ECO:0000256" key="4">
    <source>
        <dbReference type="ARBA" id="ARBA00022837"/>
    </source>
</evidence>
<feature type="region of interest" description="Disordered" evidence="13">
    <location>
        <begin position="128"/>
        <end position="149"/>
    </location>
</feature>
<dbReference type="GO" id="GO:0010008">
    <property type="term" value="C:endosome membrane"/>
    <property type="evidence" value="ECO:0007669"/>
    <property type="project" value="UniProtKB-SubCell"/>
</dbReference>
<keyword evidence="8 12" id="KW-0594">Phospholipid biosynthesis</keyword>
<feature type="domain" description="C2" evidence="14">
    <location>
        <begin position="7"/>
        <end position="281"/>
    </location>
</feature>
<evidence type="ECO:0000313" key="17">
    <source>
        <dbReference type="Proteomes" id="UP000019377"/>
    </source>
</evidence>
<dbReference type="SMART" id="SM00239">
    <property type="entry name" value="C2"/>
    <property type="match status" value="2"/>
</dbReference>
<keyword evidence="7 12" id="KW-0865">Zymogen</keyword>
<feature type="site" description="Cleavage (non-hydrolytic); by autocatalysis" evidence="12">
    <location>
        <begin position="1310"/>
        <end position="1311"/>
    </location>
</feature>
<evidence type="ECO:0000256" key="2">
    <source>
        <dbReference type="ARBA" id="ARBA00022516"/>
    </source>
</evidence>
<evidence type="ECO:0000259" key="15">
    <source>
        <dbReference type="PROSITE" id="PS50222"/>
    </source>
</evidence>
<dbReference type="GO" id="GO:0016540">
    <property type="term" value="P:protein autoprocessing"/>
    <property type="evidence" value="ECO:0007669"/>
    <property type="project" value="UniProtKB-UniRule"/>
</dbReference>
<feature type="compositionally biased region" description="Polar residues" evidence="13">
    <location>
        <begin position="350"/>
        <end position="359"/>
    </location>
</feature>
<feature type="active site" description="Charge relay system; for autoendoproteolytic cleavage activity" evidence="12">
    <location>
        <position position="1163"/>
    </location>
</feature>
<dbReference type="InterPro" id="IPR000008">
    <property type="entry name" value="C2_dom"/>
</dbReference>
<feature type="active site" description="Charge relay system; for autoendoproteolytic cleavage activity" evidence="12">
    <location>
        <position position="1224"/>
    </location>
</feature>
<comment type="catalytic activity">
    <reaction evidence="12">
        <text>a 1,2-diacyl-sn-glycero-3-phospho-L-serine + H(+) = a 1,2-diacyl-sn-glycero-3-phosphoethanolamine + CO2</text>
        <dbReference type="Rhea" id="RHEA:20828"/>
        <dbReference type="ChEBI" id="CHEBI:15378"/>
        <dbReference type="ChEBI" id="CHEBI:16526"/>
        <dbReference type="ChEBI" id="CHEBI:57262"/>
        <dbReference type="ChEBI" id="CHEBI:64612"/>
        <dbReference type="EC" id="4.1.1.65"/>
    </reaction>
</comment>
<feature type="region of interest" description="Disordered" evidence="13">
    <location>
        <begin position="1"/>
        <end position="21"/>
    </location>
</feature>
<dbReference type="OMA" id="FHCPADA"/>
<dbReference type="Pfam" id="PF00168">
    <property type="entry name" value="C2"/>
    <property type="match status" value="3"/>
</dbReference>
<evidence type="ECO:0000256" key="7">
    <source>
        <dbReference type="ARBA" id="ARBA00023145"/>
    </source>
</evidence>
<dbReference type="Gene3D" id="2.60.40.150">
    <property type="entry name" value="C2 domain"/>
    <property type="match status" value="2"/>
</dbReference>
<dbReference type="OrthoDB" id="5973539at2759"/>
<dbReference type="GO" id="GO:0000139">
    <property type="term" value="C:Golgi membrane"/>
    <property type="evidence" value="ECO:0007669"/>
    <property type="project" value="UniProtKB-SubCell"/>
</dbReference>
<accession>V5EKH5</accession>
<keyword evidence="10 12" id="KW-1208">Phospholipid metabolism</keyword>
<dbReference type="eggNOG" id="KOG2419">
    <property type="taxonomic scope" value="Eukaryota"/>
</dbReference>
<feature type="compositionally biased region" description="Low complexity" evidence="13">
    <location>
        <begin position="895"/>
        <end position="920"/>
    </location>
</feature>
<name>V5EKH5_KALBG</name>
<dbReference type="EMBL" id="KI545891">
    <property type="protein sequence ID" value="EST05400.1"/>
    <property type="molecule type" value="Genomic_DNA"/>
</dbReference>
<comment type="function">
    <text evidence="12">Catalyzes the formation of phosphatidylethanolamine (PtdEtn) from phosphatidylserine (PtdSer). Plays a central role in phospholipid metabolism and in the interorganelle trafficking of phosphatidylserine.</text>
</comment>
<evidence type="ECO:0000256" key="11">
    <source>
        <dbReference type="ARBA" id="ARBA00023317"/>
    </source>
</evidence>
<comment type="pathway">
    <text evidence="1">Lipid metabolism.</text>
</comment>
<keyword evidence="2 12" id="KW-0444">Lipid biosynthesis</keyword>
<dbReference type="Proteomes" id="UP000019377">
    <property type="component" value="Unassembled WGS sequence"/>
</dbReference>
<feature type="compositionally biased region" description="Low complexity" evidence="13">
    <location>
        <begin position="929"/>
        <end position="942"/>
    </location>
</feature>
<evidence type="ECO:0000256" key="1">
    <source>
        <dbReference type="ARBA" id="ARBA00005189"/>
    </source>
</evidence>
<feature type="compositionally biased region" description="Polar residues" evidence="13">
    <location>
        <begin position="467"/>
        <end position="494"/>
    </location>
</feature>
<evidence type="ECO:0000256" key="6">
    <source>
        <dbReference type="ARBA" id="ARBA00023136"/>
    </source>
</evidence>
<dbReference type="HAMAP" id="MF_00663">
    <property type="entry name" value="PS_decarb_PSD_B_type2"/>
    <property type="match status" value="1"/>
</dbReference>
<evidence type="ECO:0000313" key="16">
    <source>
        <dbReference type="EMBL" id="EST05400.1"/>
    </source>
</evidence>
<feature type="chain" id="PRO_5023565554" description="Phosphatidylserine decarboxylase 2 alpha chain" evidence="12">
    <location>
        <begin position="1311"/>
        <end position="1358"/>
    </location>
</feature>
<dbReference type="PANTHER" id="PTHR10067">
    <property type="entry name" value="PHOSPHATIDYLSERINE DECARBOXYLASE"/>
    <property type="match status" value="1"/>
</dbReference>
<evidence type="ECO:0000259" key="14">
    <source>
        <dbReference type="PROSITE" id="PS50004"/>
    </source>
</evidence>
<dbReference type="InterPro" id="IPR002048">
    <property type="entry name" value="EF_hand_dom"/>
</dbReference>
<feature type="compositionally biased region" description="Acidic residues" evidence="13">
    <location>
        <begin position="371"/>
        <end position="390"/>
    </location>
</feature>
<evidence type="ECO:0000256" key="9">
    <source>
        <dbReference type="ARBA" id="ARBA00023239"/>
    </source>
</evidence>
<dbReference type="InterPro" id="IPR033179">
    <property type="entry name" value="PSD_type2_pro"/>
</dbReference>
<gene>
    <name evidence="12" type="primary">PSD2</name>
    <name evidence="16" type="ORF">PSEUBRA_SCAF5g02253</name>
</gene>
<dbReference type="EC" id="4.1.1.65" evidence="12"/>
<feature type="compositionally biased region" description="Low complexity" evidence="13">
    <location>
        <begin position="424"/>
        <end position="442"/>
    </location>
</feature>
<dbReference type="GO" id="GO:0004609">
    <property type="term" value="F:phosphatidylserine decarboxylase activity"/>
    <property type="evidence" value="ECO:0007669"/>
    <property type="project" value="UniProtKB-UniRule"/>
</dbReference>
<dbReference type="InterPro" id="IPR035892">
    <property type="entry name" value="C2_domain_sf"/>
</dbReference>
<comment type="subunit">
    <text evidence="12">Heterodimer of a large membrane-associated beta subunit and a small pyruvoyl-containing alpha subunit.</text>
</comment>
<keyword evidence="17" id="KW-1185">Reference proteome</keyword>
<dbReference type="HOGENOM" id="CLU_002661_2_1_1"/>